<protein>
    <submittedName>
        <fullName evidence="2">Phage portal protein</fullName>
    </submittedName>
</protein>
<sequence>MPDEQLIQQCYNDYLSNLPYYQQMQRYYQNNSDVVIEKSDIDTTSTSKIKMNYLKKFIKEETDYIGNDITFVNLDPENNLEQVVKYQLAHWKKDHDKKVLRRALLYGRTWELYFVDKDAKFSSRIISPIEGYPYIENGELKLFLHIFKKKFDTTTIYMDVYDDNNIYHYENWKLVGVDPHIFGEIPVGICLVDDDENDTLFEDIKSLQDSYETNLSDLSHEISQYRQAYLKMLNIDVDEADLPKMKKLGILKGKGDKIVIEWLTKNINDNFVMNTLKEIKQNMYELSGHINNNEQVPSNNSSLAMRTRQLNLENKCKSNANAMFNLIKDRLKFLFRYLYILQNKQYDYLLIQPKFTPSLPQDDLMMAQILSQVPEDLISKKTARAQFSFIDNVSFEEQQVKKEQEEEMSIDLDKVDDNSE</sequence>
<dbReference type="EMBL" id="CM001441">
    <property type="protein sequence ID" value="EHQ90177.1"/>
    <property type="molecule type" value="Genomic_DNA"/>
</dbReference>
<dbReference type="STRING" id="768710.DesyoDRAFT_3143"/>
<accession>H5Y573</accession>
<dbReference type="OrthoDB" id="3189403at2"/>
<dbReference type="Pfam" id="PF05133">
    <property type="entry name" value="SPP1_portal"/>
    <property type="match status" value="1"/>
</dbReference>
<feature type="compositionally biased region" description="Basic and acidic residues" evidence="1">
    <location>
        <begin position="411"/>
        <end position="420"/>
    </location>
</feature>
<name>H5Y573_9FIRM</name>
<evidence type="ECO:0000313" key="2">
    <source>
        <dbReference type="EMBL" id="EHQ90177.1"/>
    </source>
</evidence>
<dbReference type="AlphaFoldDB" id="H5Y573"/>
<evidence type="ECO:0000313" key="3">
    <source>
        <dbReference type="Proteomes" id="UP000005104"/>
    </source>
</evidence>
<dbReference type="InterPro" id="IPR021145">
    <property type="entry name" value="Portal_protein_SPP1_Gp6-like"/>
</dbReference>
<dbReference type="RefSeq" id="WP_007784451.1">
    <property type="nucleotide sequence ID" value="NZ_CM001441.1"/>
</dbReference>
<evidence type="ECO:0000256" key="1">
    <source>
        <dbReference type="SAM" id="MobiDB-lite"/>
    </source>
</evidence>
<organism evidence="2 3">
    <name type="scientific">Desulfosporosinus youngiae DSM 17734</name>
    <dbReference type="NCBI Taxonomy" id="768710"/>
    <lineage>
        <taxon>Bacteria</taxon>
        <taxon>Bacillati</taxon>
        <taxon>Bacillota</taxon>
        <taxon>Clostridia</taxon>
        <taxon>Eubacteriales</taxon>
        <taxon>Desulfitobacteriaceae</taxon>
        <taxon>Desulfosporosinus</taxon>
    </lineage>
</organism>
<reference evidence="2 3" key="1">
    <citation type="submission" date="2011-11" db="EMBL/GenBank/DDBJ databases">
        <title>The Noncontiguous Finished genome of Desulfosporosinus youngiae DSM 17734.</title>
        <authorList>
            <consortium name="US DOE Joint Genome Institute (JGI-PGF)"/>
            <person name="Lucas S."/>
            <person name="Han J."/>
            <person name="Lapidus A."/>
            <person name="Cheng J.-F."/>
            <person name="Goodwin L."/>
            <person name="Pitluck S."/>
            <person name="Peters L."/>
            <person name="Ovchinnikova G."/>
            <person name="Lu M."/>
            <person name="Land M.L."/>
            <person name="Hauser L."/>
            <person name="Pester M."/>
            <person name="Spring S."/>
            <person name="Ollivier B."/>
            <person name="Rattei T."/>
            <person name="Klenk H.-P."/>
            <person name="Wagner M."/>
            <person name="Loy A."/>
            <person name="Woyke T.J."/>
        </authorList>
    </citation>
    <scope>NUCLEOTIDE SEQUENCE [LARGE SCALE GENOMIC DNA]</scope>
    <source>
        <strain evidence="2 3">DSM 17734</strain>
    </source>
</reference>
<dbReference type="eggNOG" id="ENOG502Z7Z6">
    <property type="taxonomic scope" value="Bacteria"/>
</dbReference>
<feature type="region of interest" description="Disordered" evidence="1">
    <location>
        <begin position="400"/>
        <end position="420"/>
    </location>
</feature>
<dbReference type="HOGENOM" id="CLU_034083_2_0_9"/>
<keyword evidence="3" id="KW-1185">Reference proteome</keyword>
<gene>
    <name evidence="2" type="ORF">DesyoDRAFT_3143</name>
</gene>
<dbReference type="Proteomes" id="UP000005104">
    <property type="component" value="Chromosome"/>
</dbReference>
<proteinExistence type="predicted"/>